<proteinExistence type="predicted"/>
<dbReference type="PANTHER" id="PTHR33993">
    <property type="entry name" value="GLYOXALASE-RELATED"/>
    <property type="match status" value="1"/>
</dbReference>
<dbReference type="InterPro" id="IPR029068">
    <property type="entry name" value="Glyas_Bleomycin-R_OHBP_Dase"/>
</dbReference>
<sequence length="129" mass="14587">MPNPVIFMDLPSPDVEATSAFYAALFGWEFKRRPADEFSEVLPGVKPNLGIRREARPAVGPVPRIYVMVDEPPAYLDKAVAAGASVLWEEKPWAEFEARYAAFRDPWGNEVVLWRDKGTYFTHGHAHQV</sequence>
<comment type="caution">
    <text evidence="2">The sequence shown here is derived from an EMBL/GenBank/DDBJ whole genome shotgun (WGS) entry which is preliminary data.</text>
</comment>
<dbReference type="OrthoDB" id="9793039at2"/>
<accession>A0A401YPM9</accession>
<protein>
    <recommendedName>
        <fullName evidence="1">VOC domain-containing protein</fullName>
    </recommendedName>
</protein>
<dbReference type="AlphaFoldDB" id="A0A401YPM9"/>
<dbReference type="RefSeq" id="WP_126638600.1">
    <property type="nucleotide sequence ID" value="NZ_BIFH01000021.1"/>
</dbReference>
<feature type="domain" description="VOC" evidence="1">
    <location>
        <begin position="4"/>
        <end position="116"/>
    </location>
</feature>
<dbReference type="InterPro" id="IPR037523">
    <property type="entry name" value="VOC_core"/>
</dbReference>
<evidence type="ECO:0000313" key="2">
    <source>
        <dbReference type="EMBL" id="GCD96550.1"/>
    </source>
</evidence>
<reference evidence="2 3" key="1">
    <citation type="submission" date="2018-12" db="EMBL/GenBank/DDBJ databases">
        <title>Draft genome sequence of Embleya hyalina NBRC 13850T.</title>
        <authorList>
            <person name="Komaki H."/>
            <person name="Hosoyama A."/>
            <person name="Kimura A."/>
            <person name="Ichikawa N."/>
            <person name="Tamura T."/>
        </authorList>
    </citation>
    <scope>NUCLEOTIDE SEQUENCE [LARGE SCALE GENOMIC DNA]</scope>
    <source>
        <strain evidence="2 3">NBRC 13850</strain>
    </source>
</reference>
<keyword evidence="3" id="KW-1185">Reference proteome</keyword>
<dbReference type="Proteomes" id="UP000286931">
    <property type="component" value="Unassembled WGS sequence"/>
</dbReference>
<name>A0A401YPM9_9ACTN</name>
<organism evidence="2 3">
    <name type="scientific">Embleya hyalina</name>
    <dbReference type="NCBI Taxonomy" id="516124"/>
    <lineage>
        <taxon>Bacteria</taxon>
        <taxon>Bacillati</taxon>
        <taxon>Actinomycetota</taxon>
        <taxon>Actinomycetes</taxon>
        <taxon>Kitasatosporales</taxon>
        <taxon>Streptomycetaceae</taxon>
        <taxon>Embleya</taxon>
    </lineage>
</organism>
<dbReference type="EMBL" id="BIFH01000021">
    <property type="protein sequence ID" value="GCD96550.1"/>
    <property type="molecule type" value="Genomic_DNA"/>
</dbReference>
<evidence type="ECO:0000259" key="1">
    <source>
        <dbReference type="PROSITE" id="PS51819"/>
    </source>
</evidence>
<dbReference type="Gene3D" id="3.10.180.10">
    <property type="entry name" value="2,3-Dihydroxybiphenyl 1,2-Dioxygenase, domain 1"/>
    <property type="match status" value="1"/>
</dbReference>
<evidence type="ECO:0000313" key="3">
    <source>
        <dbReference type="Proteomes" id="UP000286931"/>
    </source>
</evidence>
<dbReference type="InterPro" id="IPR041581">
    <property type="entry name" value="Glyoxalase_6"/>
</dbReference>
<dbReference type="SUPFAM" id="SSF54593">
    <property type="entry name" value="Glyoxalase/Bleomycin resistance protein/Dihydroxybiphenyl dioxygenase"/>
    <property type="match status" value="1"/>
</dbReference>
<dbReference type="Pfam" id="PF18029">
    <property type="entry name" value="Glyoxalase_6"/>
    <property type="match status" value="1"/>
</dbReference>
<gene>
    <name evidence="2" type="ORF">EHYA_04237</name>
</gene>
<dbReference type="PROSITE" id="PS51819">
    <property type="entry name" value="VOC"/>
    <property type="match status" value="1"/>
</dbReference>
<dbReference type="InterPro" id="IPR052164">
    <property type="entry name" value="Anthracycline_SecMetBiosynth"/>
</dbReference>